<dbReference type="EMBL" id="CP158295">
    <property type="protein sequence ID" value="XBV47781.1"/>
    <property type="molecule type" value="Genomic_DNA"/>
</dbReference>
<evidence type="ECO:0000256" key="2">
    <source>
        <dbReference type="ARBA" id="ARBA00008806"/>
    </source>
</evidence>
<dbReference type="PANTHER" id="PTHR37937:SF1">
    <property type="entry name" value="CONJUGATIVE TRANSFER: DNA TRANSPORT"/>
    <property type="match status" value="1"/>
</dbReference>
<dbReference type="RefSeq" id="WP_350262834.1">
    <property type="nucleotide sequence ID" value="NZ_CP158295.1"/>
</dbReference>
<dbReference type="AlphaFoldDB" id="A0AAU7U4T0"/>
<dbReference type="GO" id="GO:0005886">
    <property type="term" value="C:plasma membrane"/>
    <property type="evidence" value="ECO:0007669"/>
    <property type="project" value="UniProtKB-SubCell"/>
</dbReference>
<dbReference type="SUPFAM" id="SSF52540">
    <property type="entry name" value="P-loop containing nucleoside triphosphate hydrolases"/>
    <property type="match status" value="1"/>
</dbReference>
<dbReference type="InterPro" id="IPR003688">
    <property type="entry name" value="TraG/VirD4"/>
</dbReference>
<evidence type="ECO:0000256" key="4">
    <source>
        <dbReference type="ARBA" id="ARBA00022692"/>
    </source>
</evidence>
<keyword evidence="9" id="KW-0614">Plasmid</keyword>
<evidence type="ECO:0000256" key="7">
    <source>
        <dbReference type="SAM" id="MobiDB-lite"/>
    </source>
</evidence>
<keyword evidence="4 8" id="KW-0812">Transmembrane</keyword>
<comment type="similarity">
    <text evidence="2">Belongs to the VirD4/TraG family.</text>
</comment>
<feature type="transmembrane region" description="Helical" evidence="8">
    <location>
        <begin position="70"/>
        <end position="88"/>
    </location>
</feature>
<dbReference type="InterPro" id="IPR027417">
    <property type="entry name" value="P-loop_NTPase"/>
</dbReference>
<dbReference type="PANTHER" id="PTHR37937">
    <property type="entry name" value="CONJUGATIVE TRANSFER: DNA TRANSPORT"/>
    <property type="match status" value="1"/>
</dbReference>
<sequence>MKVKTFNRQQWIFLFIVTMPLAWAIATVAVYPLNGFGVKQILKLYQFGMLWQILTADNIRADIFLSGFKALGIGVVGAILLLGIAFIASGRSRKSLYGDAKFATDTDIRKSKQVTWGDKKGGIIIGSHKGKLIRYTQPDFISMGAGTRAGKGAGIVIPNLLDFEGSMFVLDPKQECYNITSGYRQKILGQDVFLFDPFNPKTHGFNALFYVDLSRPQGVTDMLSLGETIYRTEGMTGPEGHFNGESKSLLVGLSEMLWFLMTYMKQELKSFNVKHCFSIGTILEFYHRAPLEDLLAKRQDYLGMADSDHVRFLLNDSFDKIGHYVSLGDDAKSSVSGTFTKKLTLFSLPLFREATDRNDFDIRDMRRKKMTVYVGIMATEVDIANDLLNLFFNFAIKVSMRENPDFVPDLVYDVLFLLDEFPAIGPMPYIKKASGFIAGYKLKLLTIYQNLSQLNEIYGLEGAKSLMANHPCKLIYAVSEKEDADRFSAQLGYTTVKNKGKNRGSSKTGTSKGESESDAQRALVLPQELGILNFDEEFILLKGEPPIRCKKAFYFSDPYFMDKLISVSPKLDSEVKALNKGKSTGKAGLRYPKKEVMLSYGELEADFFKRNEYAKLN</sequence>
<evidence type="ECO:0000256" key="3">
    <source>
        <dbReference type="ARBA" id="ARBA00022475"/>
    </source>
</evidence>
<keyword evidence="5 8" id="KW-1133">Transmembrane helix</keyword>
<evidence type="ECO:0000256" key="5">
    <source>
        <dbReference type="ARBA" id="ARBA00022989"/>
    </source>
</evidence>
<accession>A0AAU7U4T0</accession>
<dbReference type="InterPro" id="IPR051539">
    <property type="entry name" value="T4SS-coupling_protein"/>
</dbReference>
<comment type="subcellular location">
    <subcellularLocation>
        <location evidence="1">Cell membrane</location>
        <topology evidence="1">Multi-pass membrane protein</topology>
    </subcellularLocation>
</comment>
<feature type="transmembrane region" description="Helical" evidence="8">
    <location>
        <begin position="12"/>
        <end position="33"/>
    </location>
</feature>
<keyword evidence="3" id="KW-1003">Cell membrane</keyword>
<name>A0AAU7U4T0_9GAMM</name>
<organism evidence="9">
    <name type="scientific">Pantoea sp. BJ2</name>
    <dbReference type="NCBI Taxonomy" id="3141322"/>
    <lineage>
        <taxon>Bacteria</taxon>
        <taxon>Pseudomonadati</taxon>
        <taxon>Pseudomonadota</taxon>
        <taxon>Gammaproteobacteria</taxon>
        <taxon>Enterobacterales</taxon>
        <taxon>Erwiniaceae</taxon>
        <taxon>Pantoea</taxon>
    </lineage>
</organism>
<proteinExistence type="inferred from homology"/>
<dbReference type="Pfam" id="PF02534">
    <property type="entry name" value="T4SS-DNA_transf"/>
    <property type="match status" value="1"/>
</dbReference>
<gene>
    <name evidence="9" type="ORF">AAF463_25155</name>
</gene>
<evidence type="ECO:0000256" key="8">
    <source>
        <dbReference type="SAM" id="Phobius"/>
    </source>
</evidence>
<evidence type="ECO:0000256" key="1">
    <source>
        <dbReference type="ARBA" id="ARBA00004651"/>
    </source>
</evidence>
<dbReference type="CDD" id="cd01127">
    <property type="entry name" value="TrwB_TraG_TraD_VirD4"/>
    <property type="match status" value="1"/>
</dbReference>
<geneLocation type="plasmid" evidence="9">
    <name>plasmindC</name>
</geneLocation>
<reference evidence="9" key="1">
    <citation type="submission" date="2024-06" db="EMBL/GenBank/DDBJ databases">
        <title>Multiomics insights into the TNT degradation mechanism by Pantoea sp. BJ2 isolated from an ammunition destruction site.</title>
        <authorList>
            <person name="Luo J."/>
        </authorList>
    </citation>
    <scope>NUCLEOTIDE SEQUENCE</scope>
    <source>
        <strain evidence="9">BJ2</strain>
        <plasmid evidence="9">plasmindC</plasmid>
    </source>
</reference>
<feature type="region of interest" description="Disordered" evidence="7">
    <location>
        <begin position="498"/>
        <end position="519"/>
    </location>
</feature>
<evidence type="ECO:0000256" key="6">
    <source>
        <dbReference type="ARBA" id="ARBA00023136"/>
    </source>
</evidence>
<dbReference type="Gene3D" id="3.40.50.300">
    <property type="entry name" value="P-loop containing nucleotide triphosphate hydrolases"/>
    <property type="match status" value="1"/>
</dbReference>
<evidence type="ECO:0000313" key="9">
    <source>
        <dbReference type="EMBL" id="XBV47781.1"/>
    </source>
</evidence>
<protein>
    <submittedName>
        <fullName evidence="9">Type IV secretory system conjugative DNA transfer family protein</fullName>
    </submittedName>
</protein>
<keyword evidence="6 8" id="KW-0472">Membrane</keyword>